<keyword evidence="2 3" id="KW-0040">ANK repeat</keyword>
<dbReference type="InterPro" id="IPR036770">
    <property type="entry name" value="Ankyrin_rpt-contain_sf"/>
</dbReference>
<dbReference type="PROSITE" id="PS50297">
    <property type="entry name" value="ANK_REP_REGION"/>
    <property type="match status" value="4"/>
</dbReference>
<dbReference type="GeneID" id="36620124"/>
<dbReference type="Gene3D" id="1.25.40.20">
    <property type="entry name" value="Ankyrin repeat-containing domain"/>
    <property type="match status" value="3"/>
</dbReference>
<evidence type="ECO:0000256" key="2">
    <source>
        <dbReference type="ARBA" id="ARBA00023043"/>
    </source>
</evidence>
<evidence type="ECO:0000313" key="4">
    <source>
        <dbReference type="EMBL" id="PTB48812.1"/>
    </source>
</evidence>
<sequence length="683" mass="75511">MGEGARSDVLVTPNLNEGDIEDTASAITVAPDTFWMALIEKEASALLNLIRKTVDPGKILLVGYGFGGIVIKKAMFLAKTNSKFKDIVFQVDRVQTPRDPLLALPLINPDFHDLALLYTIANFIEKSDESAAKPITAEGELANGMDDVELGPEKEPQNFTLHEIATLDHLETLRTLVGLKQACSNGLSSCPVPFAEVAIFSRFWRFVTQIVLTYLDVGLTSSQHDYGAICDYKYLLHRAALDDKLEAFKALLRLSENDSEANDEEMTPLHMAAAGGSMDVISHLLGKCTIEHEPTNVGVLNLLDKQDNKGRTPLIMAASMGHEEATKLLLQSGANISMQDDTKKTALHYGALKSLVAVEDFISSDLLSVHDKDGRTALHIAASSRNSGMTSKIVDVLKKEFRFEEAINCRDRTKKTPLQYAAEQGHTAIVKEFLSHQDCVDTKNYNSAAELAAAGGHLSTVRLFMSKSKGKISSQLLVVASEVGNLEIVLYLLTEMHVDPSIQWEGRLPICQAAVGGHLGVVYAFLLREKGFVEQKYAIRQKYGIGQEDGIWQKDGKEKTALHYACDGGVHEMVKILLLYHAVIDARDCNGETPLHIAARKGRINVINLLLEFKANIHLRSKKEETPPHIAVHTPKPSKPFSKPVQIPTLSTRKHKLHYIVLFYRNAGNRLHAFIKMRRTLIN</sequence>
<dbReference type="InterPro" id="IPR002110">
    <property type="entry name" value="Ankyrin_rpt"/>
</dbReference>
<name>A0A2T3ZVH6_TRIHA</name>
<dbReference type="SUPFAM" id="SSF48403">
    <property type="entry name" value="Ankyrin repeat"/>
    <property type="match status" value="1"/>
</dbReference>
<feature type="repeat" description="ANK" evidence="3">
    <location>
        <begin position="264"/>
        <end position="285"/>
    </location>
</feature>
<dbReference type="PANTHER" id="PTHR24198">
    <property type="entry name" value="ANKYRIN REPEAT AND PROTEIN KINASE DOMAIN-CONTAINING PROTEIN"/>
    <property type="match status" value="1"/>
</dbReference>
<evidence type="ECO:0000256" key="3">
    <source>
        <dbReference type="PROSITE-ProRule" id="PRU00023"/>
    </source>
</evidence>
<dbReference type="PROSITE" id="PS50088">
    <property type="entry name" value="ANK_REPEAT"/>
    <property type="match status" value="4"/>
</dbReference>
<evidence type="ECO:0000256" key="1">
    <source>
        <dbReference type="ARBA" id="ARBA00022737"/>
    </source>
</evidence>
<dbReference type="SMART" id="SM00248">
    <property type="entry name" value="ANK"/>
    <property type="match status" value="9"/>
</dbReference>
<keyword evidence="5" id="KW-1185">Reference proteome</keyword>
<accession>A0A2T3ZVH6</accession>
<organism evidence="4 5">
    <name type="scientific">Trichoderma harzianum CBS 226.95</name>
    <dbReference type="NCBI Taxonomy" id="983964"/>
    <lineage>
        <taxon>Eukaryota</taxon>
        <taxon>Fungi</taxon>
        <taxon>Dikarya</taxon>
        <taxon>Ascomycota</taxon>
        <taxon>Pezizomycotina</taxon>
        <taxon>Sordariomycetes</taxon>
        <taxon>Hypocreomycetidae</taxon>
        <taxon>Hypocreales</taxon>
        <taxon>Hypocreaceae</taxon>
        <taxon>Trichoderma</taxon>
    </lineage>
</organism>
<dbReference type="Pfam" id="PF12796">
    <property type="entry name" value="Ank_2"/>
    <property type="match status" value="3"/>
</dbReference>
<gene>
    <name evidence="4" type="ORF">M431DRAFT_10504</name>
</gene>
<dbReference type="EMBL" id="KZ679696">
    <property type="protein sequence ID" value="PTB48812.1"/>
    <property type="molecule type" value="Genomic_DNA"/>
</dbReference>
<protein>
    <submittedName>
        <fullName evidence="4">Uncharacterized protein</fullName>
    </submittedName>
</protein>
<dbReference type="STRING" id="983964.A0A2T3ZVH6"/>
<dbReference type="PANTHER" id="PTHR24198:SF165">
    <property type="entry name" value="ANKYRIN REPEAT-CONTAINING PROTEIN-RELATED"/>
    <property type="match status" value="1"/>
</dbReference>
<feature type="repeat" description="ANK" evidence="3">
    <location>
        <begin position="309"/>
        <end position="341"/>
    </location>
</feature>
<feature type="repeat" description="ANK" evidence="3">
    <location>
        <begin position="557"/>
        <end position="589"/>
    </location>
</feature>
<dbReference type="RefSeq" id="XP_024768489.1">
    <property type="nucleotide sequence ID" value="XM_024911565.1"/>
</dbReference>
<dbReference type="PRINTS" id="PR01415">
    <property type="entry name" value="ANKYRIN"/>
</dbReference>
<dbReference type="Proteomes" id="UP000241690">
    <property type="component" value="Unassembled WGS sequence"/>
</dbReference>
<feature type="repeat" description="ANK" evidence="3">
    <location>
        <begin position="590"/>
        <end position="622"/>
    </location>
</feature>
<keyword evidence="1" id="KW-0677">Repeat</keyword>
<dbReference type="AlphaFoldDB" id="A0A2T3ZVH6"/>
<evidence type="ECO:0000313" key="5">
    <source>
        <dbReference type="Proteomes" id="UP000241690"/>
    </source>
</evidence>
<proteinExistence type="predicted"/>
<reference evidence="4 5" key="1">
    <citation type="submission" date="2016-07" db="EMBL/GenBank/DDBJ databases">
        <title>Multiple horizontal gene transfer events from other fungi enriched the ability of initially mycotrophic Trichoderma (Ascomycota) to feed on dead plant biomass.</title>
        <authorList>
            <consortium name="DOE Joint Genome Institute"/>
            <person name="Aerts A."/>
            <person name="Atanasova L."/>
            <person name="Chenthamara K."/>
            <person name="Zhang J."/>
            <person name="Grujic M."/>
            <person name="Henrissat B."/>
            <person name="Kuo A."/>
            <person name="Salamov A."/>
            <person name="Lipzen A."/>
            <person name="Labutti K."/>
            <person name="Barry K."/>
            <person name="Miao Y."/>
            <person name="Rahimi M.J."/>
            <person name="Shen Q."/>
            <person name="Grigoriev I.V."/>
            <person name="Kubicek C.P."/>
            <person name="Druzhinina I.S."/>
        </authorList>
    </citation>
    <scope>NUCLEOTIDE SEQUENCE [LARGE SCALE GENOMIC DNA]</scope>
    <source>
        <strain evidence="4 5">CBS 226.95</strain>
    </source>
</reference>